<name>A0ABT2QJC5_9EURY</name>
<dbReference type="NCBIfam" id="TIGR01214">
    <property type="entry name" value="rmlD"/>
    <property type="match status" value="1"/>
</dbReference>
<dbReference type="RefSeq" id="WP_338008850.1">
    <property type="nucleotide sequence ID" value="NZ_JAOPKB010000015.1"/>
</dbReference>
<dbReference type="InterPro" id="IPR005913">
    <property type="entry name" value="dTDP_dehydrorham_reduct"/>
</dbReference>
<dbReference type="InterPro" id="IPR029903">
    <property type="entry name" value="RmlD-like-bd"/>
</dbReference>
<proteinExistence type="predicted"/>
<dbReference type="EMBL" id="JAOPKB010000015">
    <property type="protein sequence ID" value="MCU4974971.1"/>
    <property type="molecule type" value="Genomic_DNA"/>
</dbReference>
<dbReference type="SUPFAM" id="SSF51735">
    <property type="entry name" value="NAD(P)-binding Rossmann-fold domains"/>
    <property type="match status" value="1"/>
</dbReference>
<reference evidence="2 3" key="1">
    <citation type="submission" date="2022-09" db="EMBL/GenBank/DDBJ databases">
        <title>Enrichment on poylsaccharides allowed isolation of novel metabolic and taxonomic groups of Haloarchaea.</title>
        <authorList>
            <person name="Sorokin D.Y."/>
            <person name="Elcheninov A.G."/>
            <person name="Khizhniak T.V."/>
            <person name="Kolganova T.V."/>
            <person name="Kublanov I.V."/>
        </authorList>
    </citation>
    <scope>NUCLEOTIDE SEQUENCE [LARGE SCALE GENOMIC DNA]</scope>
    <source>
        <strain evidence="2 3">AArc-m2/3/4</strain>
    </source>
</reference>
<gene>
    <name evidence="2" type="primary">rfbD</name>
    <name evidence="2" type="ORF">OB955_19850</name>
</gene>
<dbReference type="PANTHER" id="PTHR10491:SF4">
    <property type="entry name" value="METHIONINE ADENOSYLTRANSFERASE 2 SUBUNIT BETA"/>
    <property type="match status" value="1"/>
</dbReference>
<dbReference type="Proteomes" id="UP001320972">
    <property type="component" value="Unassembled WGS sequence"/>
</dbReference>
<comment type="caution">
    <text evidence="2">The sequence shown here is derived from an EMBL/GenBank/DDBJ whole genome shotgun (WGS) entry which is preliminary data.</text>
</comment>
<dbReference type="Gene3D" id="3.40.50.720">
    <property type="entry name" value="NAD(P)-binding Rossmann-like Domain"/>
    <property type="match status" value="1"/>
</dbReference>
<protein>
    <submittedName>
        <fullName evidence="2">dTDP-4-dehydrorhamnose reductase</fullName>
        <ecNumber evidence="2">1.1.1.133</ecNumber>
    </submittedName>
</protein>
<dbReference type="Pfam" id="PF04321">
    <property type="entry name" value="RmlD_sub_bind"/>
    <property type="match status" value="1"/>
</dbReference>
<dbReference type="CDD" id="cd05254">
    <property type="entry name" value="dTDP_HR_like_SDR_e"/>
    <property type="match status" value="1"/>
</dbReference>
<keyword evidence="3" id="KW-1185">Reference proteome</keyword>
<evidence type="ECO:0000313" key="3">
    <source>
        <dbReference type="Proteomes" id="UP001320972"/>
    </source>
</evidence>
<dbReference type="GO" id="GO:0008831">
    <property type="term" value="F:dTDP-4-dehydrorhamnose reductase activity"/>
    <property type="evidence" value="ECO:0007669"/>
    <property type="project" value="UniProtKB-EC"/>
</dbReference>
<keyword evidence="2" id="KW-0560">Oxidoreductase</keyword>
<feature type="domain" description="RmlD-like substrate binding" evidence="1">
    <location>
        <begin position="1"/>
        <end position="292"/>
    </location>
</feature>
<organism evidence="2 3">
    <name type="scientific">Natronoglomus mannanivorans</name>
    <dbReference type="NCBI Taxonomy" id="2979990"/>
    <lineage>
        <taxon>Archaea</taxon>
        <taxon>Methanobacteriati</taxon>
        <taxon>Methanobacteriota</taxon>
        <taxon>Stenosarchaea group</taxon>
        <taxon>Halobacteria</taxon>
        <taxon>Halobacteriales</taxon>
        <taxon>Natrialbaceae</taxon>
        <taxon>Natronoglomus</taxon>
    </lineage>
</organism>
<dbReference type="PANTHER" id="PTHR10491">
    <property type="entry name" value="DTDP-4-DEHYDRORHAMNOSE REDUCTASE"/>
    <property type="match status" value="1"/>
</dbReference>
<dbReference type="InterPro" id="IPR036291">
    <property type="entry name" value="NAD(P)-bd_dom_sf"/>
</dbReference>
<evidence type="ECO:0000259" key="1">
    <source>
        <dbReference type="Pfam" id="PF04321"/>
    </source>
</evidence>
<accession>A0ABT2QJC5</accession>
<dbReference type="EC" id="1.1.1.133" evidence="2"/>
<sequence>MTVLVIGANGLVGSALVQTCLDRRREVIGTYHTTRPDFEIELFELDLRDDDRIREIVEEVAPDAVVNCAAYTDVDDCERNPELAHAVNTEGPRLLAETCAERGVAFVHLSTDYIFDGEADKPYTEDDEPNPLQVYGETKLAGERFVLEAAPEALVCRLSFVWGRHGATGELEGFPAWVLGRARDGDSVPLFTDQKVTPTRAGDVAEVVLDLLAREAEGVFHVASRDCVTPYEFGTAVLEEAQPSATGLLEKSSLEDVERAAPRPADTCLSTRRVAKKLDRDRATVETGVATVFLTES</sequence>
<evidence type="ECO:0000313" key="2">
    <source>
        <dbReference type="EMBL" id="MCU4974971.1"/>
    </source>
</evidence>